<gene>
    <name evidence="1" type="ORF">JCM21531_672</name>
</gene>
<proteinExistence type="predicted"/>
<dbReference type="AlphaFoldDB" id="W4V2F6"/>
<evidence type="ECO:0000313" key="2">
    <source>
        <dbReference type="Proteomes" id="UP000019109"/>
    </source>
</evidence>
<dbReference type="Proteomes" id="UP000019109">
    <property type="component" value="Unassembled WGS sequence"/>
</dbReference>
<dbReference type="EMBL" id="BAVR01000005">
    <property type="protein sequence ID" value="GAE87317.1"/>
    <property type="molecule type" value="Genomic_DNA"/>
</dbReference>
<sequence>MAKRYKDTDAWSKDPILNEESLDLLQKVMGMAGELKKEAPYEKIVTTEFAKKAIENFEK</sequence>
<name>W4V2F6_9FIRM</name>
<evidence type="ECO:0000313" key="1">
    <source>
        <dbReference type="EMBL" id="GAE87317.1"/>
    </source>
</evidence>
<keyword evidence="2" id="KW-1185">Reference proteome</keyword>
<dbReference type="STRING" id="1294263.JCM21531_672"/>
<accession>W4V2F6</accession>
<organism evidence="1 2">
    <name type="scientific">Acetivibrio straminisolvens JCM 21531</name>
    <dbReference type="NCBI Taxonomy" id="1294263"/>
    <lineage>
        <taxon>Bacteria</taxon>
        <taxon>Bacillati</taxon>
        <taxon>Bacillota</taxon>
        <taxon>Clostridia</taxon>
        <taxon>Eubacteriales</taxon>
        <taxon>Oscillospiraceae</taxon>
        <taxon>Acetivibrio</taxon>
    </lineage>
</organism>
<reference evidence="1" key="1">
    <citation type="journal article" date="2014" name="Genome Announc.">
        <title>Draft Genome Sequence of Clostridium straminisolvens Strain JCM 21531T, Isolated from a Cellulose-Degrading Bacterial Community.</title>
        <authorList>
            <person name="Yuki M."/>
            <person name="Oshima K."/>
            <person name="Suda W."/>
            <person name="Sakamoto M."/>
            <person name="Kitamura K."/>
            <person name="Iida T."/>
            <person name="Hattori M."/>
            <person name="Ohkuma M."/>
        </authorList>
    </citation>
    <scope>NUCLEOTIDE SEQUENCE [LARGE SCALE GENOMIC DNA]</scope>
    <source>
        <strain evidence="1">JCM 21531</strain>
    </source>
</reference>
<protein>
    <submittedName>
        <fullName evidence="1">ABC transporter substrate-binding protein</fullName>
    </submittedName>
</protein>
<comment type="caution">
    <text evidence="1">The sequence shown here is derived from an EMBL/GenBank/DDBJ whole genome shotgun (WGS) entry which is preliminary data.</text>
</comment>